<dbReference type="RefSeq" id="WP_072624943.1">
    <property type="nucleotide sequence ID" value="NZ_CP013290.1"/>
</dbReference>
<feature type="transmembrane region" description="Helical" evidence="8">
    <location>
        <begin position="45"/>
        <end position="65"/>
    </location>
</feature>
<feature type="transmembrane region" description="Helical" evidence="8">
    <location>
        <begin position="118"/>
        <end position="139"/>
    </location>
</feature>
<dbReference type="GO" id="GO:0005886">
    <property type="term" value="C:plasma membrane"/>
    <property type="evidence" value="ECO:0007669"/>
    <property type="project" value="UniProtKB-SubCell"/>
</dbReference>
<dbReference type="InterPro" id="IPR006042">
    <property type="entry name" value="Xan_ur_permease"/>
</dbReference>
<proteinExistence type="inferred from homology"/>
<feature type="transmembrane region" description="Helical" evidence="8">
    <location>
        <begin position="347"/>
        <end position="369"/>
    </location>
</feature>
<sequence>MTETEHDQATRPPFGLGWTVHGDGRGVQPGEVVLPGERLSWPRTIGLGAQHVVAMFGATFLVPLLTDLPPTTTLFFSGIGTMLFLLVTAGRVPSYLGSSFAFIAPLTAATASHDMSTALGGVVMAGLTLAAIGVVVQVAGDRWLRALMPPVVTGAIVALIGLNLAPSAKANFMKSPVTALVTVVVILLVTVATRTLLSRIAILVGVAAGYGTALVRGEVTFARMHEADWFGAPDFHAPSLDLAVAGLFIPVVLVLVAENVGHIRSVASMTGEDLDPVTGRALIADGLATTLAGAGGGSGTTTYAENIGVMAATRVYSTAAYWVAAVVALLLSFSPKFGEAIATVPPGVLGGAGVVLYGMIGLLGAKIWVESRVDFGNPINLMTAAVALIIGIADFTWTIGDLEFAGIALGTAAALGGFHLMRGINLVTRAVPDPLMKASSSDPHP</sequence>
<dbReference type="Proteomes" id="UP000182938">
    <property type="component" value="Chromosome"/>
</dbReference>
<comment type="subcellular location">
    <subcellularLocation>
        <location evidence="1">Cell membrane</location>
        <topology evidence="1">Multi-pass membrane protein</topology>
    </subcellularLocation>
</comment>
<evidence type="ECO:0000256" key="6">
    <source>
        <dbReference type="ARBA" id="ARBA00022989"/>
    </source>
</evidence>
<evidence type="ECO:0000256" key="2">
    <source>
        <dbReference type="ARBA" id="ARBA00008821"/>
    </source>
</evidence>
<evidence type="ECO:0000256" key="7">
    <source>
        <dbReference type="ARBA" id="ARBA00023136"/>
    </source>
</evidence>
<evidence type="ECO:0000256" key="1">
    <source>
        <dbReference type="ARBA" id="ARBA00004651"/>
    </source>
</evidence>
<keyword evidence="4" id="KW-1003">Cell membrane</keyword>
<keyword evidence="10" id="KW-1185">Reference proteome</keyword>
<reference evidence="9 10" key="1">
    <citation type="submission" date="2015-11" db="EMBL/GenBank/DDBJ databases">
        <authorList>
            <person name="Zhang Y."/>
            <person name="Guo Z."/>
        </authorList>
    </citation>
    <scope>NUCLEOTIDE SEQUENCE [LARGE SCALE GENOMIC DNA]</scope>
    <source>
        <strain evidence="9 10">YFY001</strain>
    </source>
</reference>
<feature type="transmembrane region" description="Helical" evidence="8">
    <location>
        <begin position="235"/>
        <end position="256"/>
    </location>
</feature>
<feature type="transmembrane region" description="Helical" evidence="8">
    <location>
        <begin position="315"/>
        <end position="335"/>
    </location>
</feature>
<evidence type="ECO:0000256" key="8">
    <source>
        <dbReference type="SAM" id="Phobius"/>
    </source>
</evidence>
<feature type="transmembrane region" description="Helical" evidence="8">
    <location>
        <begin position="171"/>
        <end position="189"/>
    </location>
</feature>
<evidence type="ECO:0000313" key="10">
    <source>
        <dbReference type="Proteomes" id="UP000182938"/>
    </source>
</evidence>
<dbReference type="InterPro" id="IPR006043">
    <property type="entry name" value="NCS2"/>
</dbReference>
<evidence type="ECO:0000256" key="4">
    <source>
        <dbReference type="ARBA" id="ARBA00022475"/>
    </source>
</evidence>
<keyword evidence="5 8" id="KW-0812">Transmembrane</keyword>
<dbReference type="Pfam" id="PF00860">
    <property type="entry name" value="Xan_ur_permease"/>
    <property type="match status" value="1"/>
</dbReference>
<dbReference type="GO" id="GO:0042907">
    <property type="term" value="F:xanthine transmembrane transporter activity"/>
    <property type="evidence" value="ECO:0007669"/>
    <property type="project" value="TreeGrafter"/>
</dbReference>
<keyword evidence="3" id="KW-0813">Transport</keyword>
<feature type="transmembrane region" description="Helical" evidence="8">
    <location>
        <begin position="146"/>
        <end position="165"/>
    </location>
</feature>
<gene>
    <name evidence="9" type="ORF">ASJ30_09800</name>
</gene>
<keyword evidence="6 8" id="KW-1133">Transmembrane helix</keyword>
<accession>A0A1L3MHA1</accession>
<feature type="transmembrane region" description="Helical" evidence="8">
    <location>
        <begin position="71"/>
        <end position="88"/>
    </location>
</feature>
<evidence type="ECO:0000313" key="9">
    <source>
        <dbReference type="EMBL" id="APH01785.1"/>
    </source>
</evidence>
<keyword evidence="7 8" id="KW-0472">Membrane</keyword>
<feature type="transmembrane region" description="Helical" evidence="8">
    <location>
        <begin position="381"/>
        <end position="399"/>
    </location>
</feature>
<protein>
    <submittedName>
        <fullName evidence="9">Nitrate reductase</fullName>
    </submittedName>
</protein>
<dbReference type="PANTHER" id="PTHR42810">
    <property type="entry name" value="PURINE PERMEASE C1399.01C-RELATED"/>
    <property type="match status" value="1"/>
</dbReference>
<feature type="transmembrane region" description="Helical" evidence="8">
    <location>
        <begin position="196"/>
        <end position="215"/>
    </location>
</feature>
<dbReference type="NCBIfam" id="TIGR00801">
    <property type="entry name" value="ncs2"/>
    <property type="match status" value="1"/>
</dbReference>
<dbReference type="KEGG" id="jte:ASJ30_09800"/>
<evidence type="ECO:0000256" key="3">
    <source>
        <dbReference type="ARBA" id="ARBA00022448"/>
    </source>
</evidence>
<dbReference type="AlphaFoldDB" id="A0A1L3MHA1"/>
<organism evidence="9 10">
    <name type="scientific">Janibacter indicus</name>
    <dbReference type="NCBI Taxonomy" id="857417"/>
    <lineage>
        <taxon>Bacteria</taxon>
        <taxon>Bacillati</taxon>
        <taxon>Actinomycetota</taxon>
        <taxon>Actinomycetes</taxon>
        <taxon>Micrococcales</taxon>
        <taxon>Intrasporangiaceae</taxon>
        <taxon>Janibacter</taxon>
    </lineage>
</organism>
<name>A0A1L3MHA1_9MICO</name>
<evidence type="ECO:0000256" key="5">
    <source>
        <dbReference type="ARBA" id="ARBA00022692"/>
    </source>
</evidence>
<dbReference type="PANTHER" id="PTHR42810:SF4">
    <property type="entry name" value="URIC ACID TRANSPORTER UACT"/>
    <property type="match status" value="1"/>
</dbReference>
<dbReference type="EMBL" id="CP013290">
    <property type="protein sequence ID" value="APH01785.1"/>
    <property type="molecule type" value="Genomic_DNA"/>
</dbReference>
<feature type="transmembrane region" description="Helical" evidence="8">
    <location>
        <begin position="405"/>
        <end position="427"/>
    </location>
</feature>
<comment type="similarity">
    <text evidence="2">Belongs to the nucleobase:cation symporter-2 (NCS2) (TC 2.A.40) family.</text>
</comment>